<dbReference type="EMBL" id="QWEG01000001">
    <property type="protein sequence ID" value="RHW43515.1"/>
    <property type="molecule type" value="Genomic_DNA"/>
</dbReference>
<gene>
    <name evidence="2" type="ORF">D1B31_02330</name>
</gene>
<dbReference type="InterPro" id="IPR002860">
    <property type="entry name" value="BNR_rpt"/>
</dbReference>
<dbReference type="InterPro" id="IPR015943">
    <property type="entry name" value="WD40/YVTN_repeat-like_dom_sf"/>
</dbReference>
<reference evidence="2 3" key="1">
    <citation type="journal article" date="2017" name="Int. J. Syst. Evol. Microbiol.">
        <title>Bacillus notoginsengisoli sp. nov., a novel bacterium isolated from the rhizosphere of Panax notoginseng.</title>
        <authorList>
            <person name="Zhang M.Y."/>
            <person name="Cheng J."/>
            <person name="Cai Y."/>
            <person name="Zhang T.Y."/>
            <person name="Wu Y.Y."/>
            <person name="Manikprabhu D."/>
            <person name="Li W.J."/>
            <person name="Zhang Y.X."/>
        </authorList>
    </citation>
    <scope>NUCLEOTIDE SEQUENCE [LARGE SCALE GENOMIC DNA]</scope>
    <source>
        <strain evidence="2 3">JCM 30743</strain>
    </source>
</reference>
<evidence type="ECO:0000256" key="1">
    <source>
        <dbReference type="SAM" id="Phobius"/>
    </source>
</evidence>
<accession>A0A417Z0B2</accession>
<keyword evidence="3" id="KW-1185">Reference proteome</keyword>
<evidence type="ECO:0000313" key="2">
    <source>
        <dbReference type="EMBL" id="RHW43515.1"/>
    </source>
</evidence>
<keyword evidence="1" id="KW-1133">Transmembrane helix</keyword>
<comment type="caution">
    <text evidence="2">The sequence shown here is derived from an EMBL/GenBank/DDBJ whole genome shotgun (WGS) entry which is preliminary data.</text>
</comment>
<dbReference type="CDD" id="cd15482">
    <property type="entry name" value="Sialidase_non-viral"/>
    <property type="match status" value="1"/>
</dbReference>
<dbReference type="Pfam" id="PF02012">
    <property type="entry name" value="BNR"/>
    <property type="match status" value="1"/>
</dbReference>
<dbReference type="OrthoDB" id="47917at2"/>
<feature type="transmembrane region" description="Helical" evidence="1">
    <location>
        <begin position="9"/>
        <end position="27"/>
    </location>
</feature>
<keyword evidence="1" id="KW-0812">Transmembrane</keyword>
<proteinExistence type="predicted"/>
<dbReference type="RefSeq" id="WP_118919122.1">
    <property type="nucleotide sequence ID" value="NZ_QWEG01000001.1"/>
</dbReference>
<protein>
    <submittedName>
        <fullName evidence="2">Exo-alpha-sialidase</fullName>
    </submittedName>
</protein>
<keyword evidence="1" id="KW-0472">Membrane</keyword>
<dbReference type="AlphaFoldDB" id="A0A417Z0B2"/>
<dbReference type="SUPFAM" id="SSF110296">
    <property type="entry name" value="Oligoxyloglucan reducing end-specific cellobiohydrolase"/>
    <property type="match status" value="1"/>
</dbReference>
<evidence type="ECO:0000313" key="3">
    <source>
        <dbReference type="Proteomes" id="UP000284416"/>
    </source>
</evidence>
<dbReference type="Proteomes" id="UP000284416">
    <property type="component" value="Unassembled WGS sequence"/>
</dbReference>
<organism evidence="2 3">
    <name type="scientific">Neobacillus notoginsengisoli</name>
    <dbReference type="NCBI Taxonomy" id="1578198"/>
    <lineage>
        <taxon>Bacteria</taxon>
        <taxon>Bacillati</taxon>
        <taxon>Bacillota</taxon>
        <taxon>Bacilli</taxon>
        <taxon>Bacillales</taxon>
        <taxon>Bacillaceae</taxon>
        <taxon>Neobacillus</taxon>
    </lineage>
</organism>
<sequence length="433" mass="48109">MKKGHSSQLLIFILVFVAIVTVLILQLNHREQKIPNVKPVEVKKAEIDSKLPYTLQVVEGDEKPETIAYRFWFELMDRLLQEGAIAGKTFTRFTKLAGDENSFIVAAVFQVQLPEAPKIDYGLGKADENRVVPDIVWKLSINKGEGLTYTLTNIERTTDTKIGLPPVESMEDYQKKAGIKDQSKGIDYEMKDDTLRVTYDGGENWKVVPVAVGDLVRGDSNDPQEQLMDGSYVMTPEITAFLLNGVRVLTSRDKGETWNEVLVSNQLPALRLQKLGFTSGQDGYLILTGEKTMSWEAHFVFKTNDGGRSWHNAGSVKDVYSLVTDGGFINGQLGFISFGEIRYEGQPPKPNLYRTADGGANWEPVEVPIPEEYLGYFTVAEIPVFNGTEGTLLVNQGPNGDYLGGNVLAKFVSRDQGKTWSFVGLVDPDGVLR</sequence>
<dbReference type="Gene3D" id="2.130.10.10">
    <property type="entry name" value="YVTN repeat-like/Quinoprotein amine dehydrogenase"/>
    <property type="match status" value="1"/>
</dbReference>
<name>A0A417Z0B2_9BACI</name>